<dbReference type="Proteomes" id="UP000293652">
    <property type="component" value="Unassembled WGS sequence"/>
</dbReference>
<proteinExistence type="predicted"/>
<organism evidence="1 2">
    <name type="scientific">Rhizobium leguminosarum</name>
    <dbReference type="NCBI Taxonomy" id="384"/>
    <lineage>
        <taxon>Bacteria</taxon>
        <taxon>Pseudomonadati</taxon>
        <taxon>Pseudomonadota</taxon>
        <taxon>Alphaproteobacteria</taxon>
        <taxon>Hyphomicrobiales</taxon>
        <taxon>Rhizobiaceae</taxon>
        <taxon>Rhizobium/Agrobacterium group</taxon>
        <taxon>Rhizobium</taxon>
    </lineage>
</organism>
<protein>
    <submittedName>
        <fullName evidence="1">Uncharacterized protein</fullName>
    </submittedName>
</protein>
<gene>
    <name evidence="1" type="ORF">ELI03_14775</name>
</gene>
<reference evidence="1 2" key="1">
    <citation type="submission" date="2019-02" db="EMBL/GenBank/DDBJ databases">
        <title>The genomic architecture of introgression among sibling species of bacteria.</title>
        <authorList>
            <person name="Cavassim M.I.A."/>
            <person name="Moeskjaer S."/>
            <person name="Moslemi C."/>
            <person name="Fields B."/>
            <person name="Bachmann A."/>
            <person name="Vilhjalmsson B."/>
            <person name="Schierup M.H."/>
            <person name="Young J.P.W."/>
            <person name="Andersen S.U."/>
        </authorList>
    </citation>
    <scope>NUCLEOTIDE SEQUENCE [LARGE SCALE GENOMIC DNA]</scope>
    <source>
        <strain evidence="1 2">SM145A</strain>
    </source>
</reference>
<dbReference type="EMBL" id="SIPC01000001">
    <property type="protein sequence ID" value="TAX72927.1"/>
    <property type="molecule type" value="Genomic_DNA"/>
</dbReference>
<accession>A0A4Q8Y1B4</accession>
<name>A0A4Q8Y1B4_RHILE</name>
<sequence>MHKRRKRLYRGRASLSSGYRIGSKIAMDFRKARREDSNCYSVLCASSETRGSVDLQSTKSIGIY</sequence>
<evidence type="ECO:0000313" key="1">
    <source>
        <dbReference type="EMBL" id="TAX72927.1"/>
    </source>
</evidence>
<dbReference type="AlphaFoldDB" id="A0A4Q8Y1B4"/>
<comment type="caution">
    <text evidence="1">The sequence shown here is derived from an EMBL/GenBank/DDBJ whole genome shotgun (WGS) entry which is preliminary data.</text>
</comment>
<evidence type="ECO:0000313" key="2">
    <source>
        <dbReference type="Proteomes" id="UP000293652"/>
    </source>
</evidence>